<keyword evidence="13" id="KW-0227">DNA damage</keyword>
<evidence type="ECO:0000256" key="23">
    <source>
        <dbReference type="ARBA" id="ARBA00023108"/>
    </source>
</evidence>
<feature type="region of interest" description="Disordered" evidence="32">
    <location>
        <begin position="1033"/>
        <end position="1054"/>
    </location>
</feature>
<keyword evidence="21" id="KW-0524">Neurogenesis</keyword>
<feature type="compositionally biased region" description="Basic and acidic residues" evidence="32">
    <location>
        <begin position="2697"/>
        <end position="2710"/>
    </location>
</feature>
<dbReference type="PANTHER" id="PTHR10887:SF537">
    <property type="entry name" value="HELICASE SENATAXIN-RELATED"/>
    <property type="match status" value="1"/>
</dbReference>
<evidence type="ECO:0000256" key="19">
    <source>
        <dbReference type="ARBA" id="ARBA00022871"/>
    </source>
</evidence>
<dbReference type="GO" id="GO:0005737">
    <property type="term" value="C:cytoplasm"/>
    <property type="evidence" value="ECO:0007669"/>
    <property type="project" value="UniProtKB-SubCell"/>
</dbReference>
<dbReference type="CDD" id="cd18042">
    <property type="entry name" value="DEXXQc_SETX"/>
    <property type="match status" value="1"/>
</dbReference>
<evidence type="ECO:0000256" key="3">
    <source>
        <dbReference type="ARBA" id="ARBA00004574"/>
    </source>
</evidence>
<feature type="compositionally biased region" description="Basic and acidic residues" evidence="32">
    <location>
        <begin position="680"/>
        <end position="720"/>
    </location>
</feature>
<keyword evidence="25" id="KW-0234">DNA repair</keyword>
<comment type="subunit">
    <text evidence="28">Homodimer. Interacts with PER2; the interaction inhibits termination of circadian target genes. Interacts with CHD4, POLR2A, PRKDC and TRIM28. Interacts with UBE2I. Interacts (via N-terminus domain) with EXOSC9 (via C-terminus region); the interaction enhances SETX sumoylation. Interacts with NCL (via N-terminus domain). Interacts with PABPN1, PABPC1 and SF3B1. Interacts with SMN1/SMN2 and POLR2A; SMN1/SMN2 recruits SETX to POLR2A.</text>
</comment>
<dbReference type="FunCoup" id="A0A6P5JDM0">
    <property type="interactions" value="2645"/>
</dbReference>
<evidence type="ECO:0000256" key="20">
    <source>
        <dbReference type="ARBA" id="ARBA00022895"/>
    </source>
</evidence>
<dbReference type="FunFam" id="3.40.50.300:FF:000798">
    <property type="entry name" value="Probable helicase senataxin"/>
    <property type="match status" value="1"/>
</dbReference>
<evidence type="ECO:0000256" key="8">
    <source>
        <dbReference type="ARBA" id="ARBA00022454"/>
    </source>
</evidence>
<feature type="compositionally biased region" description="Polar residues" evidence="32">
    <location>
        <begin position="2566"/>
        <end position="2587"/>
    </location>
</feature>
<keyword evidence="27" id="KW-0966">Cell projection</keyword>
<evidence type="ECO:0000256" key="4">
    <source>
        <dbReference type="ARBA" id="ARBA00004604"/>
    </source>
</evidence>
<evidence type="ECO:0000256" key="26">
    <source>
        <dbReference type="ARBA" id="ARBA00023242"/>
    </source>
</evidence>
<feature type="compositionally biased region" description="Acidic residues" evidence="32">
    <location>
        <begin position="1034"/>
        <end position="1043"/>
    </location>
</feature>
<evidence type="ECO:0000256" key="21">
    <source>
        <dbReference type="ARBA" id="ARBA00022902"/>
    </source>
</evidence>
<feature type="region of interest" description="Disordered" evidence="32">
    <location>
        <begin position="1226"/>
        <end position="1304"/>
    </location>
</feature>
<evidence type="ECO:0000256" key="30">
    <source>
        <dbReference type="ARBA" id="ARBA00082841"/>
    </source>
</evidence>
<feature type="region of interest" description="Disordered" evidence="32">
    <location>
        <begin position="1402"/>
        <end position="1488"/>
    </location>
</feature>
<dbReference type="InterPro" id="IPR041677">
    <property type="entry name" value="DNA2/NAM7_AAA_11"/>
</dbReference>
<evidence type="ECO:0000256" key="14">
    <source>
        <dbReference type="ARBA" id="ARBA00022782"/>
    </source>
</evidence>
<dbReference type="GO" id="GO:0006281">
    <property type="term" value="P:DNA repair"/>
    <property type="evidence" value="ECO:0007669"/>
    <property type="project" value="UniProtKB-KW"/>
</dbReference>
<dbReference type="GO" id="GO:0006310">
    <property type="term" value="P:DNA recombination"/>
    <property type="evidence" value="ECO:0007669"/>
    <property type="project" value="UniProtKB-KW"/>
</dbReference>
<keyword evidence="22 31" id="KW-0175">Coiled coil</keyword>
<evidence type="ECO:0000256" key="32">
    <source>
        <dbReference type="SAM" id="MobiDB-lite"/>
    </source>
</evidence>
<dbReference type="SUPFAM" id="SSF52540">
    <property type="entry name" value="P-loop containing nucleoside triphosphate hydrolases"/>
    <property type="match status" value="1"/>
</dbReference>
<reference evidence="36" key="1">
    <citation type="submission" date="2025-08" db="UniProtKB">
        <authorList>
            <consortium name="RefSeq"/>
        </authorList>
    </citation>
    <scope>IDENTIFICATION</scope>
    <source>
        <tissue evidence="36">Spleen</tissue>
    </source>
</reference>
<dbReference type="Proteomes" id="UP000515140">
    <property type="component" value="Unplaced"/>
</dbReference>
<dbReference type="GO" id="GO:0016787">
    <property type="term" value="F:hydrolase activity"/>
    <property type="evidence" value="ECO:0007669"/>
    <property type="project" value="UniProtKB-KW"/>
</dbReference>
<evidence type="ECO:0000256" key="5">
    <source>
        <dbReference type="ARBA" id="ARBA00004624"/>
    </source>
</evidence>
<proteinExistence type="inferred from homology"/>
<dbReference type="GO" id="GO:0007399">
    <property type="term" value="P:nervous system development"/>
    <property type="evidence" value="ECO:0007669"/>
    <property type="project" value="UniProtKB-KW"/>
</dbReference>
<evidence type="ECO:0000256" key="17">
    <source>
        <dbReference type="ARBA" id="ARBA00022840"/>
    </source>
</evidence>
<evidence type="ECO:0000256" key="9">
    <source>
        <dbReference type="ARBA" id="ARBA00022490"/>
    </source>
</evidence>
<dbReference type="GeneID" id="110198913"/>
<evidence type="ECO:0000256" key="15">
    <source>
        <dbReference type="ARBA" id="ARBA00022801"/>
    </source>
</evidence>
<feature type="domain" description="DNA2/NAM7 helicase helicase" evidence="33">
    <location>
        <begin position="1999"/>
        <end position="2282"/>
    </location>
</feature>
<keyword evidence="17" id="KW-0067">ATP-binding</keyword>
<feature type="region of interest" description="Disordered" evidence="32">
    <location>
        <begin position="623"/>
        <end position="668"/>
    </location>
</feature>
<protein>
    <recommendedName>
        <fullName evidence="29">Probable helicase senataxin</fullName>
    </recommendedName>
    <alternativeName>
        <fullName evidence="30">SEN1 homolog</fullName>
    </alternativeName>
</protein>
<dbReference type="InParanoid" id="A0A6P5JDM0"/>
<evidence type="ECO:0000256" key="25">
    <source>
        <dbReference type="ARBA" id="ARBA00023204"/>
    </source>
</evidence>
<keyword evidence="14" id="KW-0221">Differentiation</keyword>
<keyword evidence="9" id="KW-0963">Cytoplasm</keyword>
<evidence type="ECO:0000256" key="7">
    <source>
        <dbReference type="ARBA" id="ARBA00007913"/>
    </source>
</evidence>
<feature type="compositionally biased region" description="Basic and acidic residues" evidence="32">
    <location>
        <begin position="623"/>
        <end position="636"/>
    </location>
</feature>
<feature type="region of interest" description="Disordered" evidence="32">
    <location>
        <begin position="755"/>
        <end position="786"/>
    </location>
</feature>
<evidence type="ECO:0000256" key="13">
    <source>
        <dbReference type="ARBA" id="ARBA00022763"/>
    </source>
</evidence>
<dbReference type="CDD" id="cd18808">
    <property type="entry name" value="SF1_C_Upf1"/>
    <property type="match status" value="1"/>
</dbReference>
<dbReference type="GO" id="GO:0016604">
    <property type="term" value="C:nuclear body"/>
    <property type="evidence" value="ECO:0007669"/>
    <property type="project" value="TreeGrafter"/>
</dbReference>
<keyword evidence="19" id="KW-0744">Spermatogenesis</keyword>
<keyword evidence="15" id="KW-0378">Hydrolase</keyword>
<evidence type="ECO:0000256" key="29">
    <source>
        <dbReference type="ARBA" id="ARBA00073642"/>
    </source>
</evidence>
<keyword evidence="10" id="KW-1017">Isopeptide bond</keyword>
<dbReference type="GO" id="GO:0007283">
    <property type="term" value="P:spermatogenesis"/>
    <property type="evidence" value="ECO:0007669"/>
    <property type="project" value="UniProtKB-KW"/>
</dbReference>
<evidence type="ECO:0000259" key="34">
    <source>
        <dbReference type="Pfam" id="PF13087"/>
    </source>
</evidence>
<dbReference type="GO" id="GO:0004386">
    <property type="term" value="F:helicase activity"/>
    <property type="evidence" value="ECO:0007669"/>
    <property type="project" value="UniProtKB-KW"/>
</dbReference>
<keyword evidence="16 36" id="KW-0347">Helicase</keyword>
<dbReference type="GO" id="GO:0001147">
    <property type="term" value="F:transcription termination site sequence-specific DNA binding"/>
    <property type="evidence" value="ECO:0007669"/>
    <property type="project" value="TreeGrafter"/>
</dbReference>
<dbReference type="InterPro" id="IPR047187">
    <property type="entry name" value="SF1_C_Upf1"/>
</dbReference>
<feature type="region of interest" description="Disordered" evidence="32">
    <location>
        <begin position="2552"/>
        <end position="2589"/>
    </location>
</feature>
<feature type="compositionally biased region" description="Low complexity" evidence="32">
    <location>
        <begin position="1262"/>
        <end position="1279"/>
    </location>
</feature>
<keyword evidence="11" id="KW-0597">Phosphoprotein</keyword>
<dbReference type="InterPro" id="IPR041679">
    <property type="entry name" value="DNA2/NAM7-like_C"/>
</dbReference>
<evidence type="ECO:0000256" key="24">
    <source>
        <dbReference type="ARBA" id="ARBA00023172"/>
    </source>
</evidence>
<dbReference type="GO" id="GO:0030154">
    <property type="term" value="P:cell differentiation"/>
    <property type="evidence" value="ECO:0007669"/>
    <property type="project" value="UniProtKB-KW"/>
</dbReference>
<feature type="region of interest" description="Disordered" evidence="32">
    <location>
        <begin position="2613"/>
        <end position="2659"/>
    </location>
</feature>
<dbReference type="GO" id="GO:0000781">
    <property type="term" value="C:chromosome, telomeric region"/>
    <property type="evidence" value="ECO:0007669"/>
    <property type="project" value="UniProtKB-SubCell"/>
</dbReference>
<feature type="region of interest" description="Disordered" evidence="32">
    <location>
        <begin position="852"/>
        <end position="906"/>
    </location>
</feature>
<organism evidence="35 36">
    <name type="scientific">Phascolarctos cinereus</name>
    <name type="common">Koala</name>
    <dbReference type="NCBI Taxonomy" id="38626"/>
    <lineage>
        <taxon>Eukaryota</taxon>
        <taxon>Metazoa</taxon>
        <taxon>Chordata</taxon>
        <taxon>Craniata</taxon>
        <taxon>Vertebrata</taxon>
        <taxon>Euteleostomi</taxon>
        <taxon>Mammalia</taxon>
        <taxon>Metatheria</taxon>
        <taxon>Diprotodontia</taxon>
        <taxon>Phascolarctidae</taxon>
        <taxon>Phascolarctos</taxon>
    </lineage>
</organism>
<keyword evidence="18" id="KW-0832">Ubl conjugation</keyword>
<evidence type="ECO:0000313" key="36">
    <source>
        <dbReference type="RefSeq" id="XP_020829201.1"/>
    </source>
</evidence>
<feature type="compositionally biased region" description="Polar residues" evidence="32">
    <location>
        <begin position="1422"/>
        <end position="1442"/>
    </location>
</feature>
<keyword evidence="35" id="KW-1185">Reference proteome</keyword>
<evidence type="ECO:0000313" key="35">
    <source>
        <dbReference type="Proteomes" id="UP000515140"/>
    </source>
</evidence>
<dbReference type="GO" id="GO:0005524">
    <property type="term" value="F:ATP binding"/>
    <property type="evidence" value="ECO:0007669"/>
    <property type="project" value="UniProtKB-KW"/>
</dbReference>
<evidence type="ECO:0000256" key="22">
    <source>
        <dbReference type="ARBA" id="ARBA00023054"/>
    </source>
</evidence>
<keyword evidence="20" id="KW-0779">Telomere</keyword>
<feature type="compositionally biased region" description="Polar residues" evidence="32">
    <location>
        <begin position="721"/>
        <end position="736"/>
    </location>
</feature>
<feature type="domain" description="DNA2/NAM7 helicase-like C-terminal" evidence="34">
    <location>
        <begin position="2290"/>
        <end position="2489"/>
    </location>
</feature>
<dbReference type="PANTHER" id="PTHR10887">
    <property type="entry name" value="DNA2/NAM7 HELICASE FAMILY"/>
    <property type="match status" value="1"/>
</dbReference>
<comment type="subcellular location">
    <subcellularLocation>
        <location evidence="1">Cell projection</location>
        <location evidence="1">Axon</location>
    </subcellularLocation>
    <subcellularLocation>
        <location evidence="5">Cell projection</location>
        <location evidence="5">Growth cone</location>
    </subcellularLocation>
    <subcellularLocation>
        <location evidence="3">Chromosome</location>
        <location evidence="3">Telomere</location>
    </subcellularLocation>
    <subcellularLocation>
        <location evidence="2">Cytoplasm</location>
    </subcellularLocation>
    <subcellularLocation>
        <location evidence="4">Nucleus</location>
        <location evidence="4">Nucleolus</location>
    </subcellularLocation>
    <subcellularLocation>
        <location evidence="6">Nucleus</location>
        <location evidence="6">Nucleoplasm</location>
    </subcellularLocation>
</comment>
<keyword evidence="12" id="KW-0547">Nucleotide-binding</keyword>
<evidence type="ECO:0000259" key="33">
    <source>
        <dbReference type="Pfam" id="PF13086"/>
    </source>
</evidence>
<feature type="region of interest" description="Disordered" evidence="32">
    <location>
        <begin position="1116"/>
        <end position="1149"/>
    </location>
</feature>
<dbReference type="KEGG" id="pcw:110198913"/>
<dbReference type="GO" id="GO:0005730">
    <property type="term" value="C:nucleolus"/>
    <property type="evidence" value="ECO:0007669"/>
    <property type="project" value="UniProtKB-SubCell"/>
</dbReference>
<evidence type="ECO:0000256" key="12">
    <source>
        <dbReference type="ARBA" id="ARBA00022741"/>
    </source>
</evidence>
<dbReference type="FunFam" id="3.40.50.300:FF:000810">
    <property type="entry name" value="probable helicase senataxin"/>
    <property type="match status" value="1"/>
</dbReference>
<feature type="region of interest" description="Disordered" evidence="32">
    <location>
        <begin position="2686"/>
        <end position="2731"/>
    </location>
</feature>
<feature type="compositionally biased region" description="Polar residues" evidence="32">
    <location>
        <begin position="1478"/>
        <end position="1488"/>
    </location>
</feature>
<keyword evidence="23" id="KW-0090">Biological rhythms</keyword>
<feature type="compositionally biased region" description="Acidic residues" evidence="32">
    <location>
        <begin position="897"/>
        <end position="906"/>
    </location>
</feature>
<evidence type="ECO:0000256" key="31">
    <source>
        <dbReference type="SAM" id="Coils"/>
    </source>
</evidence>
<keyword evidence="26" id="KW-0539">Nucleus</keyword>
<feature type="compositionally biased region" description="Low complexity" evidence="32">
    <location>
        <begin position="760"/>
        <end position="769"/>
    </location>
</feature>
<gene>
    <name evidence="36" type="primary">SETX</name>
</gene>
<keyword evidence="8" id="KW-0158">Chromosome</keyword>
<dbReference type="InterPro" id="IPR045055">
    <property type="entry name" value="DNA2/NAM7-like"/>
</dbReference>
<dbReference type="Pfam" id="PF13086">
    <property type="entry name" value="AAA_11"/>
    <property type="match status" value="1"/>
</dbReference>
<keyword evidence="24" id="KW-0233">DNA recombination</keyword>
<evidence type="ECO:0000256" key="11">
    <source>
        <dbReference type="ARBA" id="ARBA00022553"/>
    </source>
</evidence>
<feature type="compositionally biased region" description="Basic and acidic residues" evidence="32">
    <location>
        <begin position="1226"/>
        <end position="1238"/>
    </location>
</feature>
<evidence type="ECO:0000256" key="18">
    <source>
        <dbReference type="ARBA" id="ARBA00022843"/>
    </source>
</evidence>
<dbReference type="CTD" id="23064"/>
<evidence type="ECO:0000256" key="1">
    <source>
        <dbReference type="ARBA" id="ARBA00004489"/>
    </source>
</evidence>
<dbReference type="GO" id="GO:0048511">
    <property type="term" value="P:rhythmic process"/>
    <property type="evidence" value="ECO:0007669"/>
    <property type="project" value="UniProtKB-KW"/>
</dbReference>
<dbReference type="InterPro" id="IPR027417">
    <property type="entry name" value="P-loop_NTPase"/>
</dbReference>
<accession>A0A6P5JDM0</accession>
<evidence type="ECO:0000256" key="27">
    <source>
        <dbReference type="ARBA" id="ARBA00023273"/>
    </source>
</evidence>
<comment type="similarity">
    <text evidence="7">Belongs to the DNA2/NAM7 helicase family.</text>
</comment>
<sequence>MSTCRWCTPGGESTVDFLKSYAFGTLPCEVLTANEDLCYCLECVAEYHKARDTLPSLHEILWEFETTRLINHFEKSMKGEIEEDDELFIVDDNGETQLFGFTGQDFENKLRVPLLEILKYPYLLLDEHVNELCVEALCRMEQANCSFQVFDKHPGIYLFLVHPNEMVRRWAILTARNLGKVDRDDYYDLQEVLTCLFRVIELGLLESPDIYTSSEFEKGKLVLLPSHMYDTSNYKNYWLGICMLLTILEEQAMDSLLLGSDKQNDFMQSILHTMEKQSDEDSVDPFWPALHCFMVILDRLGSKVWGQLIDPIEAFQTIINNVSYNKEIQNIRNSSTRTKLEPESDLEEMVTCSQIVYNYNPEKTKKDSGWRSAICPDYCPNMYEEMETLASVLQSDIGQDMRVHNSTFLWFIPFVQSLMDLKDLGVAYIVEVIHHLYSEVKDVLNQKVAVCDTVTEFFLLILVSVIELHRNKNCLHLLWVSSQQWVEAVVKCAKLPTTAFARSAEKTSGSYSKGATVISSMPLHSIPSNSVQLACVQLIRSLLREGCQLGQQTLCKQFLDKLNLCLRGNLSLGWHLNSQETLELQTCLKQIIKSKKVRGLPCSTFVDRTITCKNPSVIYTKEESDTTMEKSKKDTCSQDSSSPSFSKEPPRADVCQGQESPSLRRNYSWEEENRQTYLKESKLDDHFSNKSCSKQEKNPDANRSHNHEILDNVEKQKCTEENSSTNIQQNLASENNGVEGGYDRTANFQACLMTTDSRSDSPQNESSSSDDSRSKNDSGFRNSKFRSKAQKDELCAKLLQVMKEHKKTTMVASVNNLESKQSSTNLESHNSCKDVDVQKGFALIQKTQTEPCIIPEETTNEEQESRNGYSLVEKKKSDDRQLDPLTFHKKDNLPQESDSDEDDDDMVSLKTIRNTLLKKKCQLIHHTDRHESKDSNCEETNNDNDYVPHNLTREEVPPQNFKFNTLTDSEVDKDLDIPFIVHTSVLNFPSDSTQENSYQLRRKVKNVRSLSVVNEITELTSVVETTRNQVIIISDDDDDDGDGDERSPNLQKQIKTDKIGIKREFAEEYPSTSNAILEKKLEKEEKTKSPLLDEESDSQFFEFETPYEVFSVWQDSEPESKNSVQESESEQDSFLTSTGKSAIDDQTNDWDYDTDYISDEVIQKVAETLEERLQSQCGVFPKEKFQIESKSKKQLSKAPMAEDLSLCLRSVDKPHICISGDLTEEHTKNVDEKEEKESTSTLSASPNLKFEISSEESGEQYSPQSLSSPKLSGKPSLSKNSKKTSINPPRRQNKKMNQASPKKILCRTVPAVIPPKKFRQCPEPTSTAEKLGLKKGPRKAFDLSQRSLDYVVKLRDHGKTAGEVDTRQKKKTKLITPQTLVVKNNKKMLACQDLQFLRQMRPKSHRNQQGLSATHSKDCSPKSITKPVQNSETVIQASSGPSDNFKEKNKHASSNDKKHQRKSSFSETETVKGKSLSPVANDSPLSTKQSCTELNVRAETNEAIVSTSKSPLSNSSSVGGDLTRVVQPLSCFHSEGTTFREADSDVNSDTEENNLFLTQYDPVDMELSSQVESFHDFEVPVGKDTVEMEEDSKNLTGDRALSIIKCKHKDCTDIVENLDEFCSIHSEAKVSDDCVFAKPGLPLSLSNKTVKSTTKIFSSSSNSRNAHLSRAIENSLKLPPASKNQTNLKATTTSKLMQPLSPLVQKPISNEGENLSNILQPQNMQTSPNYFNRPAPPSLLEKKRTFQASSVANFPVCQSVFDSFVKEILKWKYEMFVNFDQFGPPADLCQSSLRSVPVTFQDSQDYLNVFFPLLMLNTFETVAQEWIDNPKKENAYKLHLRSFSPGDINCGQFVVCLQECDMAKQLHPKENDLVFLVPKKLNGKKKAAEESEMRDQRVYHCGYVSQFRRSSVRHNSQFEGCLSIQTQGNLSFHINESVDCIVISSLVTTQRKLKALSLLGRNSLIPLARAILNPSTSDFCPRDSLNEAPERILAYLKEYNEDQKKAIEVAYAMVKQPPLIAKICLIHGPPGTGKSKTIVGLLYRILTEKPRKGDSDENLNAKIKRNRVLVCAPSNAAVDELMKKIILEFKEKCQDKKNPLGNCGDINLVRLGPEKSINNEVLKFSLDSQVNHRMKKDFPSHVQEMHERKEHLDVKLDKLSRQRALDRCEKGQKRSNLDEEIARISKERQQLASKIKEVRGRPQEAQSSIILESHIICCTLSTSGGLLLESAFRRQGGVPFSCVIVDEAGQSCEIETLTPFIHRCNKLVLVGDPKQLPPTVISLKAQEHGYDQSMMARLYKHLEEQVKQNVISRSPVLQLTVQYRMHPDICLFPSSYIYNRTLKTNRLTEESRCTSDWPFQPYLVFDVGDGSERRENDSYVNVQEIKLVMELIKLIKDKRKDITIRNIGIITHYKAQKMMIQQELDKEFERNRPGEVDTVDAFQGRQKDCVIVTCVRANTSQGSIGFLASLQRLNVTITRAKYSLFILGHLRTLMENEHWNHLIQDAQKRGAIIRTCGKNYKHDAVKILKLKSVPQRNLAHPPTVVPEVIRSQNSLPSNKPEEVMNKPNSGISKTTSVASPRHSSTSLLPADIQPFDCSEATVGTKAAEVPIVRDPRLAKRNDRDATEKFPNDAQPSSIQHPRVTAPTYEPGLPLTHQDPNNIREHLFSEVTASSSCNLTAQLEAPSASISMRTNKRKSSEEEGSGYRREVLSSGEEQQEKHGYKKDYHLDRDYCLDRRRKENQDSHSKRRKLS</sequence>
<dbReference type="GO" id="GO:0006369">
    <property type="term" value="P:termination of RNA polymerase II transcription"/>
    <property type="evidence" value="ECO:0007669"/>
    <property type="project" value="TreeGrafter"/>
</dbReference>
<feature type="compositionally biased region" description="Basic and acidic residues" evidence="32">
    <location>
        <begin position="2717"/>
        <end position="2731"/>
    </location>
</feature>
<feature type="compositionally biased region" description="Polar residues" evidence="32">
    <location>
        <begin position="1121"/>
        <end position="1140"/>
    </location>
</feature>
<feature type="compositionally biased region" description="Basic and acidic residues" evidence="32">
    <location>
        <begin position="2613"/>
        <end position="2630"/>
    </location>
</feature>
<dbReference type="Pfam" id="PF13087">
    <property type="entry name" value="AAA_12"/>
    <property type="match status" value="1"/>
</dbReference>
<evidence type="ECO:0000256" key="2">
    <source>
        <dbReference type="ARBA" id="ARBA00004496"/>
    </source>
</evidence>
<dbReference type="RefSeq" id="XP_020829201.1">
    <property type="nucleotide sequence ID" value="XM_020973542.1"/>
</dbReference>
<dbReference type="GO" id="GO:0030426">
    <property type="term" value="C:growth cone"/>
    <property type="evidence" value="ECO:0007669"/>
    <property type="project" value="UniProtKB-SubCell"/>
</dbReference>
<feature type="region of interest" description="Disordered" evidence="32">
    <location>
        <begin position="680"/>
        <end position="742"/>
    </location>
</feature>
<feature type="coiled-coil region" evidence="31">
    <location>
        <begin position="2142"/>
        <end position="2201"/>
    </location>
</feature>
<name>A0A6P5JDM0_PHACI</name>
<evidence type="ECO:0000256" key="16">
    <source>
        <dbReference type="ARBA" id="ARBA00022806"/>
    </source>
</evidence>
<evidence type="ECO:0000256" key="6">
    <source>
        <dbReference type="ARBA" id="ARBA00004642"/>
    </source>
</evidence>
<evidence type="ECO:0000256" key="10">
    <source>
        <dbReference type="ARBA" id="ARBA00022499"/>
    </source>
</evidence>
<dbReference type="Gene3D" id="3.40.50.300">
    <property type="entry name" value="P-loop containing nucleotide triphosphate hydrolases"/>
    <property type="match status" value="2"/>
</dbReference>
<feature type="compositionally biased region" description="Basic and acidic residues" evidence="32">
    <location>
        <begin position="872"/>
        <end position="893"/>
    </location>
</feature>
<evidence type="ECO:0000256" key="28">
    <source>
        <dbReference type="ARBA" id="ARBA00064954"/>
    </source>
</evidence>